<dbReference type="Pfam" id="PF14223">
    <property type="entry name" value="Retrotran_gag_2"/>
    <property type="match status" value="1"/>
</dbReference>
<gene>
    <name evidence="1" type="ORF">KPH14_011871</name>
</gene>
<dbReference type="PANTHER" id="PTHR47481">
    <property type="match status" value="1"/>
</dbReference>
<keyword evidence="2" id="KW-1185">Reference proteome</keyword>
<evidence type="ECO:0000313" key="2">
    <source>
        <dbReference type="Proteomes" id="UP001258017"/>
    </source>
</evidence>
<sequence>MNFGNAHQIEKLNEGNYESWKIQMKSVLRYNELWGYVNGTIVKTENNAVGIVWALKDEKALDLIILSLHKSQFNHIKRADTSLKAWEALKSVYESQGPMRQCVLFKQLYRMRKEEN</sequence>
<comment type="caution">
    <text evidence="1">The sequence shown here is derived from an EMBL/GenBank/DDBJ whole genome shotgun (WGS) entry which is preliminary data.</text>
</comment>
<dbReference type="AlphaFoldDB" id="A0AAD9REQ0"/>
<accession>A0AAD9REQ0</accession>
<name>A0AAD9REQ0_9HYME</name>
<proteinExistence type="predicted"/>
<dbReference type="Proteomes" id="UP001258017">
    <property type="component" value="Unassembled WGS sequence"/>
</dbReference>
<evidence type="ECO:0008006" key="3">
    <source>
        <dbReference type="Google" id="ProtNLM"/>
    </source>
</evidence>
<reference evidence="1" key="1">
    <citation type="submission" date="2021-08" db="EMBL/GenBank/DDBJ databases">
        <authorList>
            <person name="Misof B."/>
            <person name="Oliver O."/>
            <person name="Podsiadlowski L."/>
            <person name="Donath A."/>
            <person name="Peters R."/>
            <person name="Mayer C."/>
            <person name="Rust J."/>
            <person name="Gunkel S."/>
            <person name="Lesny P."/>
            <person name="Martin S."/>
            <person name="Oeyen J.P."/>
            <person name="Petersen M."/>
            <person name="Panagiotis P."/>
            <person name="Wilbrandt J."/>
            <person name="Tanja T."/>
        </authorList>
    </citation>
    <scope>NUCLEOTIDE SEQUENCE</scope>
    <source>
        <strain evidence="1">GBR_01_08_01A</strain>
        <tissue evidence="1">Thorax + abdomen</tissue>
    </source>
</reference>
<organism evidence="1 2">
    <name type="scientific">Odynerus spinipes</name>
    <dbReference type="NCBI Taxonomy" id="1348599"/>
    <lineage>
        <taxon>Eukaryota</taxon>
        <taxon>Metazoa</taxon>
        <taxon>Ecdysozoa</taxon>
        <taxon>Arthropoda</taxon>
        <taxon>Hexapoda</taxon>
        <taxon>Insecta</taxon>
        <taxon>Pterygota</taxon>
        <taxon>Neoptera</taxon>
        <taxon>Endopterygota</taxon>
        <taxon>Hymenoptera</taxon>
        <taxon>Apocrita</taxon>
        <taxon>Aculeata</taxon>
        <taxon>Vespoidea</taxon>
        <taxon>Vespidae</taxon>
        <taxon>Eumeninae</taxon>
        <taxon>Odynerus</taxon>
    </lineage>
</organism>
<protein>
    <recommendedName>
        <fullName evidence="3">DUF4219 domain-containing protein</fullName>
    </recommendedName>
</protein>
<evidence type="ECO:0000313" key="1">
    <source>
        <dbReference type="EMBL" id="KAK2578384.1"/>
    </source>
</evidence>
<dbReference type="EMBL" id="JAIFRP010000347">
    <property type="protein sequence ID" value="KAK2578384.1"/>
    <property type="molecule type" value="Genomic_DNA"/>
</dbReference>
<reference evidence="1" key="2">
    <citation type="journal article" date="2023" name="Commun. Biol.">
        <title>Intrasexual cuticular hydrocarbon dimorphism in a wasp sheds light on hydrocarbon biosynthesis genes in Hymenoptera.</title>
        <authorList>
            <person name="Moris V.C."/>
            <person name="Podsiadlowski L."/>
            <person name="Martin S."/>
            <person name="Oeyen J.P."/>
            <person name="Donath A."/>
            <person name="Petersen M."/>
            <person name="Wilbrandt J."/>
            <person name="Misof B."/>
            <person name="Liedtke D."/>
            <person name="Thamm M."/>
            <person name="Scheiner R."/>
            <person name="Schmitt T."/>
            <person name="Niehuis O."/>
        </authorList>
    </citation>
    <scope>NUCLEOTIDE SEQUENCE</scope>
    <source>
        <strain evidence="1">GBR_01_08_01A</strain>
    </source>
</reference>
<dbReference type="PANTHER" id="PTHR47481:SF14">
    <property type="entry name" value="RETROTRANSPOSON COPIA-LIKE N-TERMINAL DOMAIN-CONTAINING PROTEIN"/>
    <property type="match status" value="1"/>
</dbReference>